<evidence type="ECO:0000259" key="10">
    <source>
        <dbReference type="Pfam" id="PF21365"/>
    </source>
</evidence>
<accession>A0A3R9NWW0</accession>
<dbReference type="GO" id="GO:0005975">
    <property type="term" value="P:carbohydrate metabolic process"/>
    <property type="evidence" value="ECO:0007669"/>
    <property type="project" value="InterPro"/>
</dbReference>
<feature type="compositionally biased region" description="Basic and acidic residues" evidence="5">
    <location>
        <begin position="666"/>
        <end position="675"/>
    </location>
</feature>
<evidence type="ECO:0000259" key="9">
    <source>
        <dbReference type="Pfam" id="PF17137"/>
    </source>
</evidence>
<dbReference type="InterPro" id="IPR000322">
    <property type="entry name" value="Glyco_hydro_31_TIM"/>
</dbReference>
<feature type="region of interest" description="Disordered" evidence="5">
    <location>
        <begin position="666"/>
        <end position="698"/>
    </location>
</feature>
<dbReference type="SUPFAM" id="SSF51445">
    <property type="entry name" value="(Trans)glycosidases"/>
    <property type="match status" value="1"/>
</dbReference>
<dbReference type="GO" id="GO:0004553">
    <property type="term" value="F:hydrolase activity, hydrolyzing O-glycosyl compounds"/>
    <property type="evidence" value="ECO:0007669"/>
    <property type="project" value="InterPro"/>
</dbReference>
<evidence type="ECO:0000256" key="5">
    <source>
        <dbReference type="SAM" id="MobiDB-lite"/>
    </source>
</evidence>
<dbReference type="CDD" id="cd06604">
    <property type="entry name" value="GH31_glucosidase_II_MalA"/>
    <property type="match status" value="1"/>
</dbReference>
<comment type="caution">
    <text evidence="11">The sequence shown here is derived from an EMBL/GenBank/DDBJ whole genome shotgun (WGS) entry which is preliminary data.</text>
</comment>
<feature type="compositionally biased region" description="Low complexity" evidence="5">
    <location>
        <begin position="680"/>
        <end position="696"/>
    </location>
</feature>
<dbReference type="Pfam" id="PF17137">
    <property type="entry name" value="DUF5110"/>
    <property type="match status" value="1"/>
</dbReference>
<evidence type="ECO:0000256" key="4">
    <source>
        <dbReference type="RuleBase" id="RU361185"/>
    </source>
</evidence>
<dbReference type="InterPro" id="IPR048395">
    <property type="entry name" value="Glyco_hydro_31_C"/>
</dbReference>
<evidence type="ECO:0000259" key="7">
    <source>
        <dbReference type="Pfam" id="PF01055"/>
    </source>
</evidence>
<feature type="region of interest" description="Disordered" evidence="5">
    <location>
        <begin position="819"/>
        <end position="860"/>
    </location>
</feature>
<dbReference type="InterPro" id="IPR013780">
    <property type="entry name" value="Glyco_hydro_b"/>
</dbReference>
<dbReference type="Gene3D" id="2.60.40.1180">
    <property type="entry name" value="Golgi alpha-mannosidase II"/>
    <property type="match status" value="2"/>
</dbReference>
<proteinExistence type="inferred from homology"/>
<dbReference type="InterPro" id="IPR030458">
    <property type="entry name" value="Glyco_hydro_31_AS"/>
</dbReference>
<keyword evidence="3 4" id="KW-0326">Glycosidase</keyword>
<dbReference type="PANTHER" id="PTHR22762:SF120">
    <property type="entry name" value="HETEROGLYCAN GLUCOSIDASE 1"/>
    <property type="match status" value="1"/>
</dbReference>
<gene>
    <name evidence="11" type="ORF">EDE15_4290</name>
</gene>
<evidence type="ECO:0000259" key="8">
    <source>
        <dbReference type="Pfam" id="PF13802"/>
    </source>
</evidence>
<dbReference type="EMBL" id="RSDW01000001">
    <property type="protein sequence ID" value="RSL18691.1"/>
    <property type="molecule type" value="Genomic_DNA"/>
</dbReference>
<keyword evidence="12" id="KW-1185">Reference proteome</keyword>
<keyword evidence="2 4" id="KW-0378">Hydrolase</keyword>
<reference evidence="11 12" key="1">
    <citation type="submission" date="2018-12" db="EMBL/GenBank/DDBJ databases">
        <title>Sequencing of bacterial isolates from soil warming experiment in Harvard Forest, Massachusetts, USA.</title>
        <authorList>
            <person name="Deangelis K."/>
        </authorList>
    </citation>
    <scope>NUCLEOTIDE SEQUENCE [LARGE SCALE GENOMIC DNA]</scope>
    <source>
        <strain evidence="11 12">EB153</strain>
    </source>
</reference>
<feature type="domain" description="DUF5110" evidence="9">
    <location>
        <begin position="747"/>
        <end position="813"/>
    </location>
</feature>
<organism evidence="11 12">
    <name type="scientific">Edaphobacter aggregans</name>
    <dbReference type="NCBI Taxonomy" id="570835"/>
    <lineage>
        <taxon>Bacteria</taxon>
        <taxon>Pseudomonadati</taxon>
        <taxon>Acidobacteriota</taxon>
        <taxon>Terriglobia</taxon>
        <taxon>Terriglobales</taxon>
        <taxon>Acidobacteriaceae</taxon>
        <taxon>Edaphobacter</taxon>
    </lineage>
</organism>
<comment type="similarity">
    <text evidence="1 4">Belongs to the glycosyl hydrolase 31 family.</text>
</comment>
<dbReference type="InterPro" id="IPR025887">
    <property type="entry name" value="Glyco_hydro_31_N_dom"/>
</dbReference>
<dbReference type="Proteomes" id="UP000269669">
    <property type="component" value="Unassembled WGS sequence"/>
</dbReference>
<dbReference type="CDD" id="cd14752">
    <property type="entry name" value="GH31_N"/>
    <property type="match status" value="1"/>
</dbReference>
<feature type="domain" description="Glycosyl hydrolase family 31 C-terminal" evidence="10">
    <location>
        <begin position="591"/>
        <end position="731"/>
    </location>
</feature>
<evidence type="ECO:0000256" key="6">
    <source>
        <dbReference type="SAM" id="SignalP"/>
    </source>
</evidence>
<evidence type="ECO:0000256" key="2">
    <source>
        <dbReference type="ARBA" id="ARBA00022801"/>
    </source>
</evidence>
<dbReference type="SUPFAM" id="SSF74650">
    <property type="entry name" value="Galactose mutarotase-like"/>
    <property type="match status" value="1"/>
</dbReference>
<feature type="domain" description="Glycoside hydrolase family 31 TIM barrel" evidence="7">
    <location>
        <begin position="249"/>
        <end position="582"/>
    </location>
</feature>
<evidence type="ECO:0000313" key="11">
    <source>
        <dbReference type="EMBL" id="RSL18691.1"/>
    </source>
</evidence>
<feature type="chain" id="PRO_5018714610" evidence="6">
    <location>
        <begin position="24"/>
        <end position="860"/>
    </location>
</feature>
<evidence type="ECO:0000256" key="1">
    <source>
        <dbReference type="ARBA" id="ARBA00007806"/>
    </source>
</evidence>
<feature type="domain" description="Glycoside hydrolase family 31 N-terminal" evidence="8">
    <location>
        <begin position="47"/>
        <end position="207"/>
    </location>
</feature>
<evidence type="ECO:0000313" key="12">
    <source>
        <dbReference type="Proteomes" id="UP000269669"/>
    </source>
</evidence>
<dbReference type="Pfam" id="PF01055">
    <property type="entry name" value="Glyco_hydro_31_2nd"/>
    <property type="match status" value="1"/>
</dbReference>
<dbReference type="Gene3D" id="2.60.40.1760">
    <property type="entry name" value="glycosyl hydrolase (family 31)"/>
    <property type="match status" value="1"/>
</dbReference>
<dbReference type="InterPro" id="IPR011013">
    <property type="entry name" value="Gal_mutarotase_sf_dom"/>
</dbReference>
<dbReference type="Pfam" id="PF13802">
    <property type="entry name" value="Gal_mutarotas_2"/>
    <property type="match status" value="1"/>
</dbReference>
<keyword evidence="6" id="KW-0732">Signal</keyword>
<dbReference type="InterPro" id="IPR033403">
    <property type="entry name" value="DUF5110"/>
</dbReference>
<name>A0A3R9NWW0_9BACT</name>
<dbReference type="InterPro" id="IPR017853">
    <property type="entry name" value="GH"/>
</dbReference>
<dbReference type="OrthoDB" id="176168at2"/>
<feature type="signal peptide" evidence="6">
    <location>
        <begin position="1"/>
        <end position="23"/>
    </location>
</feature>
<dbReference type="GO" id="GO:0030246">
    <property type="term" value="F:carbohydrate binding"/>
    <property type="evidence" value="ECO:0007669"/>
    <property type="project" value="InterPro"/>
</dbReference>
<protein>
    <submittedName>
        <fullName evidence="11">Alpha-glucosidase</fullName>
    </submittedName>
</protein>
<sequence>MNVVRLPALLPAALLGICLTAPAQTASAPQLKALPNGIELTSGTTILQVTALRDDVLRVRAGHSGQLPADASWAVLPEARTSTVTVTPSPTGFETKALRVTFTPDLRLTVADLSGTILQQDAHPIEWRGNSFVIDKQKSPDSHFFGLGDKPGPLDRAGRSFTMWNTDSFGWQESTDPIYKSIPFFIDYRAARALGVLFDNTFRTFFDFGHQSVNDYTFSAPDGPVDYYLLYGPDPKKVVETYAWLTGPTPLPPLWTLGFQQSRYSYYTDTELRGIADRLRADHIPADALYLDIDFQEKNRPFTVNTQKFPHFSQMVHDLAEKNFHTVLITDLHIAKVPDSNYAPYDTGTAGDHFVKNPDGTTYVGPVWPGPSVFPDFTQESSREWWGTLYKDFIHDGVAGFWNDMNEPAVFSYPTKTMPDNVQHRIDGTGFQPRTATHLEIHNVYGMQNSRGTYEGLLKLAPDQRPFVLTRASYAGGQRYAATWTGDNSSTWNHLRMTTPQLVNLGLSGFSLSGADVGGFAGSPPPDLLTKWLELAAFQPIYRDHAVKGSHPHEPWADGPEQEDIRRRYIEERYRLMPYLYTTAEETSRDGLPIMRPLFLEFPNATTDGHPIDLDAGSEFLFGPDLLVAPNPSPEEVAPYEVHLPPGIWYDYWTGERIDRSEKIAARDLEQRDSPAVKAQTETQPKTETQTKTQPKPETKAIPGIVTASHPLMIIPTLADLPVYVRAGSIIPISPLTQNTEEIPNGPLTLRVYAGNDCHGTLYQDDGKSFAFRNGQYLRMNFTCELKPDGSLTIHIAAPEGNFKPWWHQLRIETLGWNPTTHELTSPTTKSKLEQSNKSPNSPWTATIPQPTTATDLTLK</sequence>
<dbReference type="AlphaFoldDB" id="A0A3R9NWW0"/>
<dbReference type="Gene3D" id="3.20.20.80">
    <property type="entry name" value="Glycosidases"/>
    <property type="match status" value="1"/>
</dbReference>
<dbReference type="Pfam" id="PF21365">
    <property type="entry name" value="Glyco_hydro_31_3rd"/>
    <property type="match status" value="1"/>
</dbReference>
<dbReference type="PROSITE" id="PS00129">
    <property type="entry name" value="GLYCOSYL_HYDROL_F31_1"/>
    <property type="match status" value="1"/>
</dbReference>
<dbReference type="SUPFAM" id="SSF51011">
    <property type="entry name" value="Glycosyl hydrolase domain"/>
    <property type="match status" value="1"/>
</dbReference>
<dbReference type="RefSeq" id="WP_125487015.1">
    <property type="nucleotide sequence ID" value="NZ_RSDW01000001.1"/>
</dbReference>
<evidence type="ECO:0000256" key="3">
    <source>
        <dbReference type="ARBA" id="ARBA00023295"/>
    </source>
</evidence>
<dbReference type="PANTHER" id="PTHR22762">
    <property type="entry name" value="ALPHA-GLUCOSIDASE"/>
    <property type="match status" value="1"/>
</dbReference>